<name>A0AAV4HYY5_9GAST</name>
<evidence type="ECO:0000313" key="3">
    <source>
        <dbReference type="Proteomes" id="UP000762676"/>
    </source>
</evidence>
<accession>A0AAV4HYY5</accession>
<organism evidence="2 3">
    <name type="scientific">Elysia marginata</name>
    <dbReference type="NCBI Taxonomy" id="1093978"/>
    <lineage>
        <taxon>Eukaryota</taxon>
        <taxon>Metazoa</taxon>
        <taxon>Spiralia</taxon>
        <taxon>Lophotrochozoa</taxon>
        <taxon>Mollusca</taxon>
        <taxon>Gastropoda</taxon>
        <taxon>Heterobranchia</taxon>
        <taxon>Euthyneura</taxon>
        <taxon>Panpulmonata</taxon>
        <taxon>Sacoglossa</taxon>
        <taxon>Placobranchoidea</taxon>
        <taxon>Plakobranchidae</taxon>
        <taxon>Elysia</taxon>
    </lineage>
</organism>
<protein>
    <submittedName>
        <fullName evidence="2">Uncharacterized protein</fullName>
    </submittedName>
</protein>
<reference evidence="2 3" key="1">
    <citation type="journal article" date="2021" name="Elife">
        <title>Chloroplast acquisition without the gene transfer in kleptoplastic sea slugs, Plakobranchus ocellatus.</title>
        <authorList>
            <person name="Maeda T."/>
            <person name="Takahashi S."/>
            <person name="Yoshida T."/>
            <person name="Shimamura S."/>
            <person name="Takaki Y."/>
            <person name="Nagai Y."/>
            <person name="Toyoda A."/>
            <person name="Suzuki Y."/>
            <person name="Arimoto A."/>
            <person name="Ishii H."/>
            <person name="Satoh N."/>
            <person name="Nishiyama T."/>
            <person name="Hasebe M."/>
            <person name="Maruyama T."/>
            <person name="Minagawa J."/>
            <person name="Obokata J."/>
            <person name="Shigenobu S."/>
        </authorList>
    </citation>
    <scope>NUCLEOTIDE SEQUENCE [LARGE SCALE GENOMIC DNA]</scope>
</reference>
<keyword evidence="3" id="KW-1185">Reference proteome</keyword>
<feature type="region of interest" description="Disordered" evidence="1">
    <location>
        <begin position="106"/>
        <end position="126"/>
    </location>
</feature>
<evidence type="ECO:0000256" key="1">
    <source>
        <dbReference type="SAM" id="MobiDB-lite"/>
    </source>
</evidence>
<comment type="caution">
    <text evidence="2">The sequence shown here is derived from an EMBL/GenBank/DDBJ whole genome shotgun (WGS) entry which is preliminary data.</text>
</comment>
<evidence type="ECO:0000313" key="2">
    <source>
        <dbReference type="EMBL" id="GFS02558.1"/>
    </source>
</evidence>
<gene>
    <name evidence="2" type="ORF">ElyMa_004609800</name>
</gene>
<dbReference type="AlphaFoldDB" id="A0AAV4HYY5"/>
<dbReference type="Proteomes" id="UP000762676">
    <property type="component" value="Unassembled WGS sequence"/>
</dbReference>
<sequence>MTWSGIEPTTSRSQVRRANHSATLSPIIIHLNLSHTSNRPVIPIRQINIKPTRGLSETGSVQQGFCEMIDKGRQEEASLVTMPTLTQPASGNQRAEQSELRAAIGQRRMEGMKTDKQMDKTYKKDR</sequence>
<dbReference type="EMBL" id="BMAT01009246">
    <property type="protein sequence ID" value="GFS02558.1"/>
    <property type="molecule type" value="Genomic_DNA"/>
</dbReference>
<feature type="compositionally biased region" description="Basic and acidic residues" evidence="1">
    <location>
        <begin position="107"/>
        <end position="126"/>
    </location>
</feature>
<proteinExistence type="predicted"/>